<feature type="repeat" description="PPR" evidence="2">
    <location>
        <begin position="425"/>
        <end position="459"/>
    </location>
</feature>
<evidence type="ECO:0000256" key="2">
    <source>
        <dbReference type="PROSITE-ProRule" id="PRU00708"/>
    </source>
</evidence>
<evidence type="ECO:0000256" key="1">
    <source>
        <dbReference type="ARBA" id="ARBA00022737"/>
    </source>
</evidence>
<keyword evidence="4" id="KW-1185">Reference proteome</keyword>
<name>A0A9Q1M0T5_9SOLA</name>
<dbReference type="PROSITE" id="PS51375">
    <property type="entry name" value="PPR"/>
    <property type="match status" value="1"/>
</dbReference>
<dbReference type="Pfam" id="PF01535">
    <property type="entry name" value="PPR"/>
    <property type="match status" value="1"/>
</dbReference>
<comment type="caution">
    <text evidence="3">The sequence shown here is derived from an EMBL/GenBank/DDBJ whole genome shotgun (WGS) entry which is preliminary data.</text>
</comment>
<reference evidence="4" key="1">
    <citation type="journal article" date="2023" name="Proc. Natl. Acad. Sci. U.S.A.">
        <title>Genomic and structural basis for evolution of tropane alkaloid biosynthesis.</title>
        <authorList>
            <person name="Wanga Y.-J."/>
            <person name="Taina T."/>
            <person name="Yua J.-Y."/>
            <person name="Lia J."/>
            <person name="Xua B."/>
            <person name="Chenc J."/>
            <person name="D'Auriad J.C."/>
            <person name="Huanga J.-P."/>
            <person name="Huanga S.-X."/>
        </authorList>
    </citation>
    <scope>NUCLEOTIDE SEQUENCE [LARGE SCALE GENOMIC DNA]</scope>
    <source>
        <strain evidence="4">cv. KIB-2019</strain>
    </source>
</reference>
<keyword evidence="1" id="KW-0677">Repeat</keyword>
<dbReference type="PANTHER" id="PTHR47930:SF2">
    <property type="entry name" value="PENTATRICOPEPTIDE REPEAT PROTEIN (AFU_ORTHOLOGUE AFUA_8G04250)"/>
    <property type="match status" value="1"/>
</dbReference>
<dbReference type="Pfam" id="PF13812">
    <property type="entry name" value="PPR_3"/>
    <property type="match status" value="1"/>
</dbReference>
<organism evidence="3 4">
    <name type="scientific">Anisodus acutangulus</name>
    <dbReference type="NCBI Taxonomy" id="402998"/>
    <lineage>
        <taxon>Eukaryota</taxon>
        <taxon>Viridiplantae</taxon>
        <taxon>Streptophyta</taxon>
        <taxon>Embryophyta</taxon>
        <taxon>Tracheophyta</taxon>
        <taxon>Spermatophyta</taxon>
        <taxon>Magnoliopsida</taxon>
        <taxon>eudicotyledons</taxon>
        <taxon>Gunneridae</taxon>
        <taxon>Pentapetalae</taxon>
        <taxon>asterids</taxon>
        <taxon>lamiids</taxon>
        <taxon>Solanales</taxon>
        <taxon>Solanaceae</taxon>
        <taxon>Solanoideae</taxon>
        <taxon>Hyoscyameae</taxon>
        <taxon>Anisodus</taxon>
    </lineage>
</organism>
<dbReference type="Proteomes" id="UP001152561">
    <property type="component" value="Unassembled WGS sequence"/>
</dbReference>
<sequence>MLSRNCCMFSTTYESFPWSTSTYPVSQDSCASTPSSLGRKGERVVFMAISSNRTNHAKLPKNLRNPRRPKLPPDMNYTFKRVLYENDEESTLKPNIDTFIDNDEGVASEASSNGIDEGIIWESDEMEAISSLFKGRIPQKPGKLDRERPLPLPLPYKIRPLGLPTPKRFANVSRQSVSKQVYKNPTFLIGLAKEIQGLSAEENVSKVLSKWSPFLRKGSLSLTIRELGYLGLPERALETFCWVKKQPHLFPDDHILASTVEVLAGSNELKMPFDLDKFTGLASRNVYEAMLRGYIKGGSLKLALKLLSMAKESNRVLDTGVYAKLILELGKDPDKSTLVLVLLEDLAVRDDLNLTPQDCTAIMKICIMLGRFEIVEGLYDWFRKSGGNPSVVMYTTLIHCRYSANNYREALAMLWEMEASNCLFDLPAYRVVIKLFVALNDLSRAVRYFSKLKEAGFSPTFDIYCSLIKVYMASGRLAKCKDICKEAEMTGFRFDEDTMLKLQQ</sequence>
<dbReference type="Gene3D" id="1.25.40.10">
    <property type="entry name" value="Tetratricopeptide repeat domain"/>
    <property type="match status" value="2"/>
</dbReference>
<dbReference type="AlphaFoldDB" id="A0A9Q1M0T5"/>
<accession>A0A9Q1M0T5</accession>
<dbReference type="EMBL" id="JAJAGQ010000011">
    <property type="protein sequence ID" value="KAJ8549309.1"/>
    <property type="molecule type" value="Genomic_DNA"/>
</dbReference>
<evidence type="ECO:0000313" key="4">
    <source>
        <dbReference type="Proteomes" id="UP001152561"/>
    </source>
</evidence>
<gene>
    <name evidence="3" type="ORF">K7X08_033016</name>
</gene>
<proteinExistence type="predicted"/>
<dbReference type="InterPro" id="IPR002885">
    <property type="entry name" value="PPR_rpt"/>
</dbReference>
<dbReference type="OrthoDB" id="778140at2759"/>
<evidence type="ECO:0000313" key="3">
    <source>
        <dbReference type="EMBL" id="KAJ8549309.1"/>
    </source>
</evidence>
<dbReference type="InterPro" id="IPR011990">
    <property type="entry name" value="TPR-like_helical_dom_sf"/>
</dbReference>
<evidence type="ECO:0008006" key="5">
    <source>
        <dbReference type="Google" id="ProtNLM"/>
    </source>
</evidence>
<protein>
    <recommendedName>
        <fullName evidence="5">Pentatricopeptide repeat-containing protein</fullName>
    </recommendedName>
</protein>
<dbReference type="PANTHER" id="PTHR47930">
    <property type="entry name" value="YALI0C12947P"/>
    <property type="match status" value="1"/>
</dbReference>